<evidence type="ECO:0000313" key="3">
    <source>
        <dbReference type="Proteomes" id="UP001176941"/>
    </source>
</evidence>
<evidence type="ECO:0000313" key="2">
    <source>
        <dbReference type="EMBL" id="CAI9172964.1"/>
    </source>
</evidence>
<name>A0ABN8ZME2_RANTA</name>
<dbReference type="EMBL" id="OX459969">
    <property type="protein sequence ID" value="CAI9172964.1"/>
    <property type="molecule type" value="Genomic_DNA"/>
</dbReference>
<proteinExistence type="predicted"/>
<gene>
    <name evidence="2" type="ORF">MRATA1EN1_LOCUS21926</name>
</gene>
<feature type="region of interest" description="Disordered" evidence="1">
    <location>
        <begin position="1"/>
        <end position="30"/>
    </location>
</feature>
<protein>
    <submittedName>
        <fullName evidence="2">Uncharacterized protein</fullName>
    </submittedName>
</protein>
<organism evidence="2 3">
    <name type="scientific">Rangifer tarandus platyrhynchus</name>
    <name type="common">Svalbard reindeer</name>
    <dbReference type="NCBI Taxonomy" id="3082113"/>
    <lineage>
        <taxon>Eukaryota</taxon>
        <taxon>Metazoa</taxon>
        <taxon>Chordata</taxon>
        <taxon>Craniata</taxon>
        <taxon>Vertebrata</taxon>
        <taxon>Euteleostomi</taxon>
        <taxon>Mammalia</taxon>
        <taxon>Eutheria</taxon>
        <taxon>Laurasiatheria</taxon>
        <taxon>Artiodactyla</taxon>
        <taxon>Ruminantia</taxon>
        <taxon>Pecora</taxon>
        <taxon>Cervidae</taxon>
        <taxon>Odocoileinae</taxon>
        <taxon>Rangifer</taxon>
    </lineage>
</organism>
<keyword evidence="3" id="KW-1185">Reference proteome</keyword>
<dbReference type="Proteomes" id="UP001176941">
    <property type="component" value="Chromosome 33"/>
</dbReference>
<evidence type="ECO:0000256" key="1">
    <source>
        <dbReference type="SAM" id="MobiDB-lite"/>
    </source>
</evidence>
<sequence>MVRGQDVPESSTPGPLPLLQEGLDRPSGPGLAFPRYVPAQLAALGTTTPMSLGGVGAMRCSTSPPGATRENCVAPEPAR</sequence>
<accession>A0ABN8ZME2</accession>
<reference evidence="2" key="1">
    <citation type="submission" date="2023-04" db="EMBL/GenBank/DDBJ databases">
        <authorList>
            <consortium name="ELIXIR-Norway"/>
        </authorList>
    </citation>
    <scope>NUCLEOTIDE SEQUENCE [LARGE SCALE GENOMIC DNA]</scope>
</reference>